<comment type="similarity">
    <text evidence="3">Belongs to the Maf family. YhdE subfamily.</text>
</comment>
<dbReference type="CDD" id="cd00555">
    <property type="entry name" value="Maf"/>
    <property type="match status" value="1"/>
</dbReference>
<gene>
    <name evidence="4" type="ORF">NC799_01955</name>
</gene>
<dbReference type="Gene3D" id="3.90.950.10">
    <property type="match status" value="1"/>
</dbReference>
<dbReference type="NCBIfam" id="TIGR00172">
    <property type="entry name" value="maf"/>
    <property type="match status" value="1"/>
</dbReference>
<feature type="site" description="Important for substrate specificity" evidence="3">
    <location>
        <position position="68"/>
    </location>
</feature>
<dbReference type="RefSeq" id="WP_272444633.1">
    <property type="nucleotide sequence ID" value="NZ_JAMQKC010000001.1"/>
</dbReference>
<comment type="subcellular location">
    <subcellularLocation>
        <location evidence="3">Cytoplasm</location>
    </subcellularLocation>
</comment>
<dbReference type="EMBL" id="JAMQKC010000001">
    <property type="protein sequence ID" value="MDC3415674.1"/>
    <property type="molecule type" value="Genomic_DNA"/>
</dbReference>
<comment type="function">
    <text evidence="3">Nucleoside triphosphate pyrophosphatase that hydrolyzes dTTP and UTP. May have a dual role in cell division arrest and in preventing the incorporation of modified nucleotides into cellular nucleic acids.</text>
</comment>
<comment type="cofactor">
    <cofactor evidence="1 3">
        <name>a divalent metal cation</name>
        <dbReference type="ChEBI" id="CHEBI:60240"/>
    </cofactor>
</comment>
<feature type="site" description="Important for substrate specificity" evidence="3">
    <location>
        <position position="150"/>
    </location>
</feature>
<feature type="site" description="Important for substrate specificity" evidence="3">
    <location>
        <position position="11"/>
    </location>
</feature>
<evidence type="ECO:0000256" key="2">
    <source>
        <dbReference type="ARBA" id="ARBA00022801"/>
    </source>
</evidence>
<dbReference type="PANTHER" id="PTHR43213">
    <property type="entry name" value="BIFUNCTIONAL DTTP/UTP PYROPHOSPHATASE/METHYLTRANSFERASE PROTEIN-RELATED"/>
    <property type="match status" value="1"/>
</dbReference>
<dbReference type="SUPFAM" id="SSF52972">
    <property type="entry name" value="ITPase-like"/>
    <property type="match status" value="1"/>
</dbReference>
<feature type="active site" description="Proton acceptor" evidence="3">
    <location>
        <position position="67"/>
    </location>
</feature>
<keyword evidence="3" id="KW-0963">Cytoplasm</keyword>
<sequence>MKLILASGSPRRKELLEQVSFRFEVLTTDVDESTVIESDPETLVKKLAYRKGEAVTIQDDQVVLTADTVVSFDGQILTKPATVDEAVSMLTKLNGKQHDVWTAVRIKSVKKDVLITQSTSVEFWNVPQKVIDAYVGTGDPFDKAGGYGIQTAGALFVKQIEGDYYNVVGLPLSKVVQCLRDFDVHPSFVIA</sequence>
<dbReference type="Pfam" id="PF02545">
    <property type="entry name" value="Maf"/>
    <property type="match status" value="1"/>
</dbReference>
<dbReference type="Proteomes" id="UP001145069">
    <property type="component" value="Unassembled WGS sequence"/>
</dbReference>
<keyword evidence="3" id="KW-0546">Nucleotide metabolism</keyword>
<dbReference type="EC" id="3.6.1.9" evidence="3"/>
<proteinExistence type="inferred from homology"/>
<dbReference type="PIRSF" id="PIRSF006305">
    <property type="entry name" value="Maf"/>
    <property type="match status" value="1"/>
</dbReference>
<evidence type="ECO:0000256" key="3">
    <source>
        <dbReference type="HAMAP-Rule" id="MF_00528"/>
    </source>
</evidence>
<dbReference type="GO" id="GO:0005737">
    <property type="term" value="C:cytoplasm"/>
    <property type="evidence" value="ECO:0007669"/>
    <property type="project" value="UniProtKB-SubCell"/>
</dbReference>
<evidence type="ECO:0000313" key="5">
    <source>
        <dbReference type="Proteomes" id="UP001145069"/>
    </source>
</evidence>
<dbReference type="GO" id="GO:0009117">
    <property type="term" value="P:nucleotide metabolic process"/>
    <property type="evidence" value="ECO:0007669"/>
    <property type="project" value="UniProtKB-KW"/>
</dbReference>
<organism evidence="4 5">
    <name type="scientific">Aquibacillus salsiterrae</name>
    <dbReference type="NCBI Taxonomy" id="2950439"/>
    <lineage>
        <taxon>Bacteria</taxon>
        <taxon>Bacillati</taxon>
        <taxon>Bacillota</taxon>
        <taxon>Bacilli</taxon>
        <taxon>Bacillales</taxon>
        <taxon>Bacillaceae</taxon>
        <taxon>Aquibacillus</taxon>
    </lineage>
</organism>
<protein>
    <recommendedName>
        <fullName evidence="3">dTTP/UTP pyrophosphatase</fullName>
        <shortName evidence="3">dTTPase/UTPase</shortName>
        <ecNumber evidence="3">3.6.1.9</ecNumber>
    </recommendedName>
    <alternativeName>
        <fullName evidence="3">Nucleoside triphosphate pyrophosphatase</fullName>
    </alternativeName>
    <alternativeName>
        <fullName evidence="3">Nucleotide pyrophosphatase</fullName>
        <shortName evidence="3">Nucleotide PPase</shortName>
    </alternativeName>
</protein>
<keyword evidence="5" id="KW-1185">Reference proteome</keyword>
<accession>A0A9X4ADT9</accession>
<comment type="catalytic activity">
    <reaction evidence="3">
        <text>UTP + H2O = UMP + diphosphate + H(+)</text>
        <dbReference type="Rhea" id="RHEA:29395"/>
        <dbReference type="ChEBI" id="CHEBI:15377"/>
        <dbReference type="ChEBI" id="CHEBI:15378"/>
        <dbReference type="ChEBI" id="CHEBI:33019"/>
        <dbReference type="ChEBI" id="CHEBI:46398"/>
        <dbReference type="ChEBI" id="CHEBI:57865"/>
        <dbReference type="EC" id="3.6.1.9"/>
    </reaction>
</comment>
<dbReference type="GO" id="GO:0047429">
    <property type="term" value="F:nucleoside triphosphate diphosphatase activity"/>
    <property type="evidence" value="ECO:0007669"/>
    <property type="project" value="UniProtKB-EC"/>
</dbReference>
<dbReference type="HAMAP" id="MF_00528">
    <property type="entry name" value="Maf"/>
    <property type="match status" value="1"/>
</dbReference>
<comment type="caution">
    <text evidence="4">The sequence shown here is derived from an EMBL/GenBank/DDBJ whole genome shotgun (WGS) entry which is preliminary data.</text>
</comment>
<evidence type="ECO:0000313" key="4">
    <source>
        <dbReference type="EMBL" id="MDC3415674.1"/>
    </source>
</evidence>
<comment type="catalytic activity">
    <reaction evidence="3">
        <text>dTTP + H2O = dTMP + diphosphate + H(+)</text>
        <dbReference type="Rhea" id="RHEA:28534"/>
        <dbReference type="ChEBI" id="CHEBI:15377"/>
        <dbReference type="ChEBI" id="CHEBI:15378"/>
        <dbReference type="ChEBI" id="CHEBI:33019"/>
        <dbReference type="ChEBI" id="CHEBI:37568"/>
        <dbReference type="ChEBI" id="CHEBI:63528"/>
        <dbReference type="EC" id="3.6.1.9"/>
    </reaction>
</comment>
<dbReference type="PANTHER" id="PTHR43213:SF5">
    <property type="entry name" value="BIFUNCTIONAL DTTP_UTP PYROPHOSPHATASE_METHYLTRANSFERASE PROTEIN-RELATED"/>
    <property type="match status" value="1"/>
</dbReference>
<keyword evidence="2 3" id="KW-0378">Hydrolase</keyword>
<dbReference type="InterPro" id="IPR003697">
    <property type="entry name" value="Maf-like"/>
</dbReference>
<reference evidence="4" key="1">
    <citation type="submission" date="2022-06" db="EMBL/GenBank/DDBJ databases">
        <title>Aquibacillus sp. a new bacterium isolated from soil saline samples.</title>
        <authorList>
            <person name="Galisteo C."/>
            <person name="De La Haba R."/>
            <person name="Sanchez-Porro C."/>
            <person name="Ventosa A."/>
        </authorList>
    </citation>
    <scope>NUCLEOTIDE SEQUENCE</scope>
    <source>
        <strain evidence="4">3ASR75-54</strain>
    </source>
</reference>
<name>A0A9X4ADT9_9BACI</name>
<dbReference type="AlphaFoldDB" id="A0A9X4ADT9"/>
<comment type="caution">
    <text evidence="3">Lacks conserved residue(s) required for the propagation of feature annotation.</text>
</comment>
<evidence type="ECO:0000256" key="1">
    <source>
        <dbReference type="ARBA" id="ARBA00001968"/>
    </source>
</evidence>
<dbReference type="InterPro" id="IPR029001">
    <property type="entry name" value="ITPase-like_fam"/>
</dbReference>